<reference evidence="3" key="1">
    <citation type="submission" date="2025-08" db="UniProtKB">
        <authorList>
            <consortium name="RefSeq"/>
        </authorList>
    </citation>
    <scope>IDENTIFICATION</scope>
    <source>
        <strain evidence="3">14028-0561.14</strain>
        <tissue evidence="3">Whole fly</tissue>
    </source>
</reference>
<dbReference type="PANTHER" id="PTHR20898:SF0">
    <property type="entry name" value="DAEDALUS ON 3-RELATED"/>
    <property type="match status" value="1"/>
</dbReference>
<dbReference type="GeneID" id="108080773"/>
<dbReference type="AlphaFoldDB" id="A0A6P4IRJ4"/>
<accession>A0A6P4IRJ4</accession>
<dbReference type="Pfam" id="PF06477">
    <property type="entry name" value="DUF1091"/>
    <property type="match status" value="1"/>
</dbReference>
<evidence type="ECO:0000313" key="3">
    <source>
        <dbReference type="RefSeq" id="XP_017031125.1"/>
    </source>
</evidence>
<sequence>MRTIGNVVPLLVLFMVFESGSVHASRFKFTNFVCDSLNESVLLVHKCRLKAVRRDRTTLNFNGTLQQTVNNVRVHGQIFKRANGYKPWLYNITIDGCRFMRKPYEPVVILVYNLFKQFSNFNKPCPYDGPVYVMGFHLLGSQIPVPLPSGEYLVLIKWYTDKTLIISTGIYFSFEENWQ</sequence>
<keyword evidence="1" id="KW-0732">Signal</keyword>
<dbReference type="InterPro" id="IPR010512">
    <property type="entry name" value="DUF1091"/>
</dbReference>
<dbReference type="PANTHER" id="PTHR20898">
    <property type="entry name" value="DAEDALUS ON 3-RELATED-RELATED"/>
    <property type="match status" value="1"/>
</dbReference>
<keyword evidence="2" id="KW-1185">Reference proteome</keyword>
<gene>
    <name evidence="3" type="primary">LOC108080773</name>
</gene>
<proteinExistence type="predicted"/>
<dbReference type="SMART" id="SM00697">
    <property type="entry name" value="DM8"/>
    <property type="match status" value="1"/>
</dbReference>
<evidence type="ECO:0000313" key="2">
    <source>
        <dbReference type="Proteomes" id="UP001652661"/>
    </source>
</evidence>
<feature type="chain" id="PRO_5027857050" description="MD-2-related lipid-recognition domain-containing protein" evidence="1">
    <location>
        <begin position="25"/>
        <end position="179"/>
    </location>
</feature>
<feature type="signal peptide" evidence="1">
    <location>
        <begin position="1"/>
        <end position="24"/>
    </location>
</feature>
<protein>
    <recommendedName>
        <fullName evidence="4">MD-2-related lipid-recognition domain-containing protein</fullName>
    </recommendedName>
</protein>
<evidence type="ECO:0000256" key="1">
    <source>
        <dbReference type="SAM" id="SignalP"/>
    </source>
</evidence>
<dbReference type="Proteomes" id="UP001652661">
    <property type="component" value="Chromosome 3R"/>
</dbReference>
<dbReference type="OrthoDB" id="7727171at2759"/>
<evidence type="ECO:0008006" key="4">
    <source>
        <dbReference type="Google" id="ProtNLM"/>
    </source>
</evidence>
<organism evidence="2 3">
    <name type="scientific">Drosophila kikkawai</name>
    <name type="common">Fruit fly</name>
    <dbReference type="NCBI Taxonomy" id="30033"/>
    <lineage>
        <taxon>Eukaryota</taxon>
        <taxon>Metazoa</taxon>
        <taxon>Ecdysozoa</taxon>
        <taxon>Arthropoda</taxon>
        <taxon>Hexapoda</taxon>
        <taxon>Insecta</taxon>
        <taxon>Pterygota</taxon>
        <taxon>Neoptera</taxon>
        <taxon>Endopterygota</taxon>
        <taxon>Diptera</taxon>
        <taxon>Brachycera</taxon>
        <taxon>Muscomorpha</taxon>
        <taxon>Ephydroidea</taxon>
        <taxon>Drosophilidae</taxon>
        <taxon>Drosophila</taxon>
        <taxon>Sophophora</taxon>
    </lineage>
</organism>
<name>A0A6P4IRJ4_DROKI</name>
<dbReference type="RefSeq" id="XP_017031125.1">
    <property type="nucleotide sequence ID" value="XM_017175636.2"/>
</dbReference>